<feature type="region of interest" description="Disordered" evidence="1">
    <location>
        <begin position="1"/>
        <end position="38"/>
    </location>
</feature>
<reference evidence="3" key="1">
    <citation type="journal article" date="2019" name="Int. J. Syst. Evol. Microbiol.">
        <title>The Global Catalogue of Microorganisms (GCM) 10K type strain sequencing project: providing services to taxonomists for standard genome sequencing and annotation.</title>
        <authorList>
            <consortium name="The Broad Institute Genomics Platform"/>
            <consortium name="The Broad Institute Genome Sequencing Center for Infectious Disease"/>
            <person name="Wu L."/>
            <person name="Ma J."/>
        </authorList>
    </citation>
    <scope>NUCLEOTIDE SEQUENCE [LARGE SCALE GENOMIC DNA]</scope>
    <source>
        <strain evidence="3">JCM 16545</strain>
    </source>
</reference>
<comment type="caution">
    <text evidence="2">The sequence shown here is derived from an EMBL/GenBank/DDBJ whole genome shotgun (WGS) entry which is preliminary data.</text>
</comment>
<proteinExistence type="predicted"/>
<evidence type="ECO:0000313" key="3">
    <source>
        <dbReference type="Proteomes" id="UP001597369"/>
    </source>
</evidence>
<dbReference type="RefSeq" id="WP_229961688.1">
    <property type="nucleotide sequence ID" value="NZ_JAJJWI010000014.1"/>
</dbReference>
<gene>
    <name evidence="2" type="ORF">ACFSKU_15500</name>
</gene>
<dbReference type="Proteomes" id="UP001597369">
    <property type="component" value="Unassembled WGS sequence"/>
</dbReference>
<keyword evidence="3" id="KW-1185">Reference proteome</keyword>
<protein>
    <submittedName>
        <fullName evidence="2">Uncharacterized protein</fullName>
    </submittedName>
</protein>
<evidence type="ECO:0000256" key="1">
    <source>
        <dbReference type="SAM" id="MobiDB-lite"/>
    </source>
</evidence>
<dbReference type="EMBL" id="JBHUHV010000052">
    <property type="protein sequence ID" value="MFD2068295.1"/>
    <property type="molecule type" value="Genomic_DNA"/>
</dbReference>
<sequence length="57" mass="6623">MADRHREEVDQVGARDVESLDALPQSRDKGSSYCSRPCRRRTKSDLSMRLTPWWACI</sequence>
<accession>A0ABW4X2U1</accession>
<feature type="compositionally biased region" description="Basic and acidic residues" evidence="1">
    <location>
        <begin position="1"/>
        <end position="18"/>
    </location>
</feature>
<name>A0ABW4X2U1_9BACT</name>
<evidence type="ECO:0000313" key="2">
    <source>
        <dbReference type="EMBL" id="MFD2068295.1"/>
    </source>
</evidence>
<organism evidence="2 3">
    <name type="scientific">Pontibacter silvestris</name>
    <dbReference type="NCBI Taxonomy" id="2305183"/>
    <lineage>
        <taxon>Bacteria</taxon>
        <taxon>Pseudomonadati</taxon>
        <taxon>Bacteroidota</taxon>
        <taxon>Cytophagia</taxon>
        <taxon>Cytophagales</taxon>
        <taxon>Hymenobacteraceae</taxon>
        <taxon>Pontibacter</taxon>
    </lineage>
</organism>